<proteinExistence type="inferred from homology"/>
<comment type="subcellular location">
    <subcellularLocation>
        <location evidence="1">Nucleus</location>
    </subcellularLocation>
</comment>
<accession>A0A210Q7M6</accession>
<gene>
    <name evidence="6" type="ORF">KP79_PYT18988</name>
</gene>
<dbReference type="GO" id="GO:0000172">
    <property type="term" value="C:ribonuclease MRP complex"/>
    <property type="evidence" value="ECO:0007669"/>
    <property type="project" value="TreeGrafter"/>
</dbReference>
<dbReference type="GO" id="GO:0005634">
    <property type="term" value="C:nucleus"/>
    <property type="evidence" value="ECO:0007669"/>
    <property type="project" value="UniProtKB-SubCell"/>
</dbReference>
<evidence type="ECO:0000256" key="4">
    <source>
        <dbReference type="SAM" id="MobiDB-lite"/>
    </source>
</evidence>
<dbReference type="InterPro" id="IPR036882">
    <property type="entry name" value="Alba-like_dom_sf"/>
</dbReference>
<evidence type="ECO:0000259" key="5">
    <source>
        <dbReference type="Pfam" id="PF01918"/>
    </source>
</evidence>
<evidence type="ECO:0000256" key="2">
    <source>
        <dbReference type="ARBA" id="ARBA00008018"/>
    </source>
</evidence>
<dbReference type="AlphaFoldDB" id="A0A210Q7M6"/>
<evidence type="ECO:0000256" key="3">
    <source>
        <dbReference type="ARBA" id="ARBA00023242"/>
    </source>
</evidence>
<dbReference type="Proteomes" id="UP000242188">
    <property type="component" value="Unassembled WGS sequence"/>
</dbReference>
<dbReference type="Gene3D" id="3.30.110.20">
    <property type="entry name" value="Alba-like domain"/>
    <property type="match status" value="1"/>
</dbReference>
<feature type="domain" description="DNA/RNA-binding protein Alba-like" evidence="5">
    <location>
        <begin position="26"/>
        <end position="86"/>
    </location>
</feature>
<evidence type="ECO:0000256" key="1">
    <source>
        <dbReference type="ARBA" id="ARBA00004123"/>
    </source>
</evidence>
<dbReference type="STRING" id="6573.A0A210Q7M6"/>
<dbReference type="OrthoDB" id="424402at2759"/>
<evidence type="ECO:0000313" key="6">
    <source>
        <dbReference type="EMBL" id="OWF44748.1"/>
    </source>
</evidence>
<dbReference type="Pfam" id="PF01918">
    <property type="entry name" value="Alba"/>
    <property type="match status" value="1"/>
</dbReference>
<dbReference type="InterPro" id="IPR051958">
    <property type="entry name" value="Alba-like_NAB"/>
</dbReference>
<name>A0A210Q7M6_MIZYE</name>
<sequence length="189" mass="20947">MENYTKGEVQEVSMAVPFSLDNSGVEMKVSAGSKLRNLLGYSMKKIKEPEVKQMTWNASGPAIPKAISCAEIMKRKNKTLHQITKLVNRRVEEYWEPKVEGLDRLKVNRDIPAISILLSKVPVDTTDPGYQAPGYVDVLWTSSSQQSSTSSRKHGRDSGQQGSATGKRQRKGKNQRDNKNKPGGVGDKT</sequence>
<protein>
    <submittedName>
        <fullName evidence="6">Ribonuclease P protein subunit p25-like protein</fullName>
    </submittedName>
</protein>
<dbReference type="PANTHER" id="PTHR13516:SF4">
    <property type="entry name" value="FI09323P"/>
    <property type="match status" value="1"/>
</dbReference>
<comment type="caution">
    <text evidence="6">The sequence shown here is derived from an EMBL/GenBank/DDBJ whole genome shotgun (WGS) entry which is preliminary data.</text>
</comment>
<feature type="region of interest" description="Disordered" evidence="4">
    <location>
        <begin position="143"/>
        <end position="189"/>
    </location>
</feature>
<comment type="similarity">
    <text evidence="2">Belongs to the histone-like Alba family.</text>
</comment>
<organism evidence="6 7">
    <name type="scientific">Mizuhopecten yessoensis</name>
    <name type="common">Japanese scallop</name>
    <name type="synonym">Patinopecten yessoensis</name>
    <dbReference type="NCBI Taxonomy" id="6573"/>
    <lineage>
        <taxon>Eukaryota</taxon>
        <taxon>Metazoa</taxon>
        <taxon>Spiralia</taxon>
        <taxon>Lophotrochozoa</taxon>
        <taxon>Mollusca</taxon>
        <taxon>Bivalvia</taxon>
        <taxon>Autobranchia</taxon>
        <taxon>Pteriomorphia</taxon>
        <taxon>Pectinida</taxon>
        <taxon>Pectinoidea</taxon>
        <taxon>Pectinidae</taxon>
        <taxon>Mizuhopecten</taxon>
    </lineage>
</organism>
<keyword evidence="7" id="KW-1185">Reference proteome</keyword>
<keyword evidence="3" id="KW-0539">Nucleus</keyword>
<evidence type="ECO:0000313" key="7">
    <source>
        <dbReference type="Proteomes" id="UP000242188"/>
    </source>
</evidence>
<dbReference type="PANTHER" id="PTHR13516">
    <property type="entry name" value="RIBONUCLEASE P SUBUNIT P25"/>
    <property type="match status" value="1"/>
</dbReference>
<dbReference type="EMBL" id="NEDP02004687">
    <property type="protein sequence ID" value="OWF44748.1"/>
    <property type="molecule type" value="Genomic_DNA"/>
</dbReference>
<dbReference type="GO" id="GO:0003723">
    <property type="term" value="F:RNA binding"/>
    <property type="evidence" value="ECO:0007669"/>
    <property type="project" value="TreeGrafter"/>
</dbReference>
<reference evidence="6 7" key="1">
    <citation type="journal article" date="2017" name="Nat. Ecol. Evol.">
        <title>Scallop genome provides insights into evolution of bilaterian karyotype and development.</title>
        <authorList>
            <person name="Wang S."/>
            <person name="Zhang J."/>
            <person name="Jiao W."/>
            <person name="Li J."/>
            <person name="Xun X."/>
            <person name="Sun Y."/>
            <person name="Guo X."/>
            <person name="Huan P."/>
            <person name="Dong B."/>
            <person name="Zhang L."/>
            <person name="Hu X."/>
            <person name="Sun X."/>
            <person name="Wang J."/>
            <person name="Zhao C."/>
            <person name="Wang Y."/>
            <person name="Wang D."/>
            <person name="Huang X."/>
            <person name="Wang R."/>
            <person name="Lv J."/>
            <person name="Li Y."/>
            <person name="Zhang Z."/>
            <person name="Liu B."/>
            <person name="Lu W."/>
            <person name="Hui Y."/>
            <person name="Liang J."/>
            <person name="Zhou Z."/>
            <person name="Hou R."/>
            <person name="Li X."/>
            <person name="Liu Y."/>
            <person name="Li H."/>
            <person name="Ning X."/>
            <person name="Lin Y."/>
            <person name="Zhao L."/>
            <person name="Xing Q."/>
            <person name="Dou J."/>
            <person name="Li Y."/>
            <person name="Mao J."/>
            <person name="Guo H."/>
            <person name="Dou H."/>
            <person name="Li T."/>
            <person name="Mu C."/>
            <person name="Jiang W."/>
            <person name="Fu Q."/>
            <person name="Fu X."/>
            <person name="Miao Y."/>
            <person name="Liu J."/>
            <person name="Yu Q."/>
            <person name="Li R."/>
            <person name="Liao H."/>
            <person name="Li X."/>
            <person name="Kong Y."/>
            <person name="Jiang Z."/>
            <person name="Chourrout D."/>
            <person name="Li R."/>
            <person name="Bao Z."/>
        </authorList>
    </citation>
    <scope>NUCLEOTIDE SEQUENCE [LARGE SCALE GENOMIC DNA]</scope>
    <source>
        <strain evidence="6 7">PY_sf001</strain>
    </source>
</reference>
<dbReference type="SUPFAM" id="SSF82704">
    <property type="entry name" value="AlbA-like"/>
    <property type="match status" value="1"/>
</dbReference>
<dbReference type="InterPro" id="IPR002775">
    <property type="entry name" value="DNA/RNA-bd_Alba-like"/>
</dbReference>
<dbReference type="GO" id="GO:0001682">
    <property type="term" value="P:tRNA 5'-leader removal"/>
    <property type="evidence" value="ECO:0007669"/>
    <property type="project" value="TreeGrafter"/>
</dbReference>